<protein>
    <submittedName>
        <fullName evidence="2">Serine/threonine-protein phosphatase BSL3</fullName>
    </submittedName>
</protein>
<reference evidence="2" key="1">
    <citation type="submission" date="2018-02" db="EMBL/GenBank/DDBJ databases">
        <title>Rhizophora mucronata_Transcriptome.</title>
        <authorList>
            <person name="Meera S.P."/>
            <person name="Sreeshan A."/>
            <person name="Augustine A."/>
        </authorList>
    </citation>
    <scope>NUCLEOTIDE SEQUENCE</scope>
    <source>
        <tissue evidence="2">Leaf</tissue>
    </source>
</reference>
<evidence type="ECO:0000313" key="2">
    <source>
        <dbReference type="EMBL" id="MBW86076.1"/>
    </source>
</evidence>
<evidence type="ECO:0000256" key="1">
    <source>
        <dbReference type="SAM" id="MobiDB-lite"/>
    </source>
</evidence>
<sequence length="46" mass="5228">MASCTCMDARNPKQQGEPSKRLQKQSEGYAISKQENPGHFQLEVYL</sequence>
<accession>A0A2P2IXX9</accession>
<dbReference type="EMBL" id="GGEC01005593">
    <property type="protein sequence ID" value="MBW86076.1"/>
    <property type="molecule type" value="Transcribed_RNA"/>
</dbReference>
<proteinExistence type="predicted"/>
<organism evidence="2">
    <name type="scientific">Rhizophora mucronata</name>
    <name type="common">Asiatic mangrove</name>
    <dbReference type="NCBI Taxonomy" id="61149"/>
    <lineage>
        <taxon>Eukaryota</taxon>
        <taxon>Viridiplantae</taxon>
        <taxon>Streptophyta</taxon>
        <taxon>Embryophyta</taxon>
        <taxon>Tracheophyta</taxon>
        <taxon>Spermatophyta</taxon>
        <taxon>Magnoliopsida</taxon>
        <taxon>eudicotyledons</taxon>
        <taxon>Gunneridae</taxon>
        <taxon>Pentapetalae</taxon>
        <taxon>rosids</taxon>
        <taxon>fabids</taxon>
        <taxon>Malpighiales</taxon>
        <taxon>Rhizophoraceae</taxon>
        <taxon>Rhizophora</taxon>
    </lineage>
</organism>
<feature type="region of interest" description="Disordered" evidence="1">
    <location>
        <begin position="1"/>
        <end position="34"/>
    </location>
</feature>
<name>A0A2P2IXX9_RHIMU</name>
<dbReference type="AlphaFoldDB" id="A0A2P2IXX9"/>